<dbReference type="PRINTS" id="PR00702">
    <property type="entry name" value="ACRIFLAVINRP"/>
</dbReference>
<feature type="region of interest" description="Disordered" evidence="8">
    <location>
        <begin position="1029"/>
        <end position="1048"/>
    </location>
</feature>
<comment type="similarity">
    <text evidence="2">Belongs to the resistance-nodulation-cell division (RND) (TC 2.A.6) family.</text>
</comment>
<dbReference type="GO" id="GO:0005886">
    <property type="term" value="C:plasma membrane"/>
    <property type="evidence" value="ECO:0007669"/>
    <property type="project" value="UniProtKB-SubCell"/>
</dbReference>
<dbReference type="PANTHER" id="PTHR32063:SF68">
    <property type="entry name" value="PROBALE CATION EFFLUX SYSTEM PROTEIN"/>
    <property type="match status" value="1"/>
</dbReference>
<dbReference type="RefSeq" id="WP_155449120.1">
    <property type="nucleotide sequence ID" value="NZ_WNKT01000007.1"/>
</dbReference>
<organism evidence="10 11">
    <name type="scientific">Allochromatium palmeri</name>
    <dbReference type="NCBI Taxonomy" id="231048"/>
    <lineage>
        <taxon>Bacteria</taxon>
        <taxon>Pseudomonadati</taxon>
        <taxon>Pseudomonadota</taxon>
        <taxon>Gammaproteobacteria</taxon>
        <taxon>Chromatiales</taxon>
        <taxon>Chromatiaceae</taxon>
        <taxon>Allochromatium</taxon>
    </lineage>
</organism>
<evidence type="ECO:0000256" key="1">
    <source>
        <dbReference type="ARBA" id="ARBA00004651"/>
    </source>
</evidence>
<dbReference type="GO" id="GO:0008324">
    <property type="term" value="F:monoatomic cation transmembrane transporter activity"/>
    <property type="evidence" value="ECO:0007669"/>
    <property type="project" value="InterPro"/>
</dbReference>
<keyword evidence="4" id="KW-1003">Cell membrane</keyword>
<dbReference type="InterPro" id="IPR004763">
    <property type="entry name" value="CusA-like"/>
</dbReference>
<dbReference type="Gene3D" id="3.30.70.1430">
    <property type="entry name" value="Multidrug efflux transporter AcrB pore domain"/>
    <property type="match status" value="2"/>
</dbReference>
<name>A0A6N8E8R0_9GAMM</name>
<keyword evidence="7 9" id="KW-0472">Membrane</keyword>
<proteinExistence type="inferred from homology"/>
<evidence type="ECO:0000256" key="3">
    <source>
        <dbReference type="ARBA" id="ARBA00022448"/>
    </source>
</evidence>
<evidence type="ECO:0000256" key="4">
    <source>
        <dbReference type="ARBA" id="ARBA00022475"/>
    </source>
</evidence>
<feature type="transmembrane region" description="Helical" evidence="9">
    <location>
        <begin position="920"/>
        <end position="940"/>
    </location>
</feature>
<feature type="transmembrane region" description="Helical" evidence="9">
    <location>
        <begin position="437"/>
        <end position="457"/>
    </location>
</feature>
<keyword evidence="11" id="KW-1185">Reference proteome</keyword>
<dbReference type="InterPro" id="IPR001036">
    <property type="entry name" value="Acrflvin-R"/>
</dbReference>
<keyword evidence="3" id="KW-0813">Transport</keyword>
<dbReference type="Gene3D" id="3.30.70.1320">
    <property type="entry name" value="Multidrug efflux transporter AcrB pore domain like"/>
    <property type="match status" value="1"/>
</dbReference>
<keyword evidence="5 9" id="KW-0812">Transmembrane</keyword>
<feature type="transmembrane region" description="Helical" evidence="9">
    <location>
        <begin position="528"/>
        <end position="547"/>
    </location>
</feature>
<keyword evidence="6 9" id="KW-1133">Transmembrane helix</keyword>
<dbReference type="Proteomes" id="UP000434044">
    <property type="component" value="Unassembled WGS sequence"/>
</dbReference>
<feature type="transmembrane region" description="Helical" evidence="9">
    <location>
        <begin position="469"/>
        <end position="496"/>
    </location>
</feature>
<evidence type="ECO:0000256" key="8">
    <source>
        <dbReference type="SAM" id="MobiDB-lite"/>
    </source>
</evidence>
<evidence type="ECO:0000256" key="9">
    <source>
        <dbReference type="SAM" id="Phobius"/>
    </source>
</evidence>
<dbReference type="SUPFAM" id="SSF82866">
    <property type="entry name" value="Multidrug efflux transporter AcrB transmembrane domain"/>
    <property type="match status" value="2"/>
</dbReference>
<feature type="transmembrane region" description="Helical" evidence="9">
    <location>
        <begin position="961"/>
        <end position="980"/>
    </location>
</feature>
<evidence type="ECO:0000256" key="5">
    <source>
        <dbReference type="ARBA" id="ARBA00022692"/>
    </source>
</evidence>
<feature type="transmembrane region" description="Helical" evidence="9">
    <location>
        <begin position="393"/>
        <end position="416"/>
    </location>
</feature>
<dbReference type="OrthoDB" id="9758297at2"/>
<dbReference type="Gene3D" id="3.30.2090.10">
    <property type="entry name" value="Multidrug efflux transporter AcrB TolC docking domain, DN and DC subdomains"/>
    <property type="match status" value="2"/>
</dbReference>
<evidence type="ECO:0000313" key="11">
    <source>
        <dbReference type="Proteomes" id="UP000434044"/>
    </source>
</evidence>
<sequence>MLARLIQFALTQRLLMLLVVALLIGGGWRAVQLTPIDAFPDVSTTQVKIIVKAPGMTPEEVAARITSLIEVEMLGLPRQTMLRSIAKYALTDITIDFAEGTDIVWARQQVAERLNSVWGNLPEGIEGGIAPMTTPLGEMFMFSIEGGLLSLAERRDLLDWTIRPALRSVPGVADVNALGGFVTSFEVVPDNARLAVRGISLEQLRAAIAANNRNDGAGRLDEGEEVLLVRSAGAIQTLDDLGAIVVGGDTRQPVRVADVAEVRLSALTRYGAVTRNGQGETVQALVLALRGANARALVDGIQSKLDELAPSLPEGVTIDVFYNRGVLVERAVHTVSKALIEATILVIVLLVLFLGDARAALTVALILPLAALATFILMHQFGLSANLMSLGGLAIAIGMLVDAAVVVVENVVTQLSQGSAGRRLPRLHLIYRATREVAVPVSSGILIIIIVFLPLLTLQGLEGKLFVPVALTIVFALASALLLSLTIIPVLASYLLKAGHGEHEPWLPRMLGRLYVPVLTTALRHSRWVIGAAILLLVVAGYVYTLIGKAFMPTLDEGNMIVQLEKLPSITLAESIAIDQRVQRALLDAVPEIESIIARTGSDELGLDPMGLNQTDSFLVLKPMEEWQVPDKEALVESIRRVLERFPGVEYAFTQPIEMRVSEMLTGVRGDLAVKIFGPDPARLDQLAESVVGVLQDIEGARDVYTPRNAGAQYLNLVVDRLETGRLGIDADTLAGALRAQVEGITVGTVYLEGKRRPVVIRGPEDLRQSPTRFAGLRVTPPEGGSVPLTNLARLERVEGPVALTRERGNNLAVAIANVEGRDLVGFVEQARRTVTEQVELPPGYWLEWGGEFENQQRAAARLALVVPIALGLIFLVLFSTFGSVSQALLVLSNVPFALIGGVFALALTGEYLSVPASVGFIALLGIAVLNGVVMLTYFNQLRALGRPMEVVVVEGARRRLRPVLMTANIAAFGLVPLLFATGPGSEIQRPLAIVVIGGLLSATLLTLILLPILYRRFGDRRRVKRVSARPVSEQGATATQPGAIDHV</sequence>
<reference evidence="10 11" key="1">
    <citation type="submission" date="2019-11" db="EMBL/GenBank/DDBJ databases">
        <title>Whole-genome sequence of the anaerobic purple sulfur bacterium Allochromatium palmeri DSM 15591.</title>
        <authorList>
            <person name="Kyndt J.A."/>
            <person name="Meyer T.E."/>
        </authorList>
    </citation>
    <scope>NUCLEOTIDE SEQUENCE [LARGE SCALE GENOMIC DNA]</scope>
    <source>
        <strain evidence="10 11">DSM 15591</strain>
    </source>
</reference>
<feature type="transmembrane region" description="Helical" evidence="9">
    <location>
        <begin position="889"/>
        <end position="908"/>
    </location>
</feature>
<protein>
    <submittedName>
        <fullName evidence="10">CusA/CzcA family heavy metal efflux RND transporter</fullName>
    </submittedName>
</protein>
<evidence type="ECO:0000256" key="2">
    <source>
        <dbReference type="ARBA" id="ARBA00010942"/>
    </source>
</evidence>
<dbReference type="Gene3D" id="3.30.70.1440">
    <property type="entry name" value="Multidrug efflux transporter AcrB pore domain"/>
    <property type="match status" value="1"/>
</dbReference>
<dbReference type="NCBIfam" id="TIGR00914">
    <property type="entry name" value="2A0601"/>
    <property type="match status" value="1"/>
</dbReference>
<dbReference type="SUPFAM" id="SSF82714">
    <property type="entry name" value="Multidrug efflux transporter AcrB TolC docking domain, DN and DC subdomains"/>
    <property type="match status" value="2"/>
</dbReference>
<evidence type="ECO:0000256" key="7">
    <source>
        <dbReference type="ARBA" id="ARBA00023136"/>
    </source>
</evidence>
<dbReference type="Pfam" id="PF00873">
    <property type="entry name" value="ACR_tran"/>
    <property type="match status" value="1"/>
</dbReference>
<evidence type="ECO:0000313" key="10">
    <source>
        <dbReference type="EMBL" id="MTW20525.1"/>
    </source>
</evidence>
<evidence type="ECO:0000256" key="6">
    <source>
        <dbReference type="ARBA" id="ARBA00022989"/>
    </source>
</evidence>
<comment type="caution">
    <text evidence="10">The sequence shown here is derived from an EMBL/GenBank/DDBJ whole genome shotgun (WGS) entry which is preliminary data.</text>
</comment>
<dbReference type="InterPro" id="IPR027463">
    <property type="entry name" value="AcrB_DN_DC_subdom"/>
</dbReference>
<accession>A0A6N8E8R0</accession>
<dbReference type="GO" id="GO:0042910">
    <property type="term" value="F:xenobiotic transmembrane transporter activity"/>
    <property type="evidence" value="ECO:0007669"/>
    <property type="project" value="TreeGrafter"/>
</dbReference>
<gene>
    <name evidence="10" type="ORF">GJ668_05375</name>
</gene>
<feature type="transmembrane region" description="Helical" evidence="9">
    <location>
        <begin position="338"/>
        <end position="354"/>
    </location>
</feature>
<feature type="transmembrane region" description="Helical" evidence="9">
    <location>
        <begin position="992"/>
        <end position="1015"/>
    </location>
</feature>
<dbReference type="Gene3D" id="1.20.1640.10">
    <property type="entry name" value="Multidrug efflux transporter AcrB transmembrane domain"/>
    <property type="match status" value="2"/>
</dbReference>
<feature type="transmembrane region" description="Helical" evidence="9">
    <location>
        <begin position="863"/>
        <end position="882"/>
    </location>
</feature>
<feature type="transmembrane region" description="Helical" evidence="9">
    <location>
        <begin position="361"/>
        <end position="381"/>
    </location>
</feature>
<dbReference type="SUPFAM" id="SSF82693">
    <property type="entry name" value="Multidrug efflux transporter AcrB pore domain, PN1, PN2, PC1 and PC2 subdomains"/>
    <property type="match status" value="2"/>
</dbReference>
<dbReference type="EMBL" id="WNKT01000007">
    <property type="protein sequence ID" value="MTW20525.1"/>
    <property type="molecule type" value="Genomic_DNA"/>
</dbReference>
<dbReference type="PANTHER" id="PTHR32063">
    <property type="match status" value="1"/>
</dbReference>
<dbReference type="AlphaFoldDB" id="A0A6N8E8R0"/>
<comment type="subcellular location">
    <subcellularLocation>
        <location evidence="1">Cell membrane</location>
        <topology evidence="1">Multi-pass membrane protein</topology>
    </subcellularLocation>
</comment>